<reference evidence="2" key="2">
    <citation type="submission" date="2024-10" db="UniProtKB">
        <authorList>
            <consortium name="EnsemblProtists"/>
        </authorList>
    </citation>
    <scope>IDENTIFICATION</scope>
</reference>
<dbReference type="PaxDb" id="2903-EOD14366"/>
<dbReference type="EnsemblProtists" id="EOD14366">
    <property type="protein sequence ID" value="EOD14366"/>
    <property type="gene ID" value="EMIHUDRAFT_211783"/>
</dbReference>
<accession>A0A0D3ISY1</accession>
<dbReference type="GeneID" id="17260476"/>
<dbReference type="RefSeq" id="XP_005766795.1">
    <property type="nucleotide sequence ID" value="XM_005766738.1"/>
</dbReference>
<evidence type="ECO:0000313" key="3">
    <source>
        <dbReference type="Proteomes" id="UP000013827"/>
    </source>
</evidence>
<proteinExistence type="predicted"/>
<evidence type="ECO:0000256" key="1">
    <source>
        <dbReference type="SAM" id="MobiDB-lite"/>
    </source>
</evidence>
<dbReference type="AlphaFoldDB" id="A0A0D3ISY1"/>
<keyword evidence="3" id="KW-1185">Reference proteome</keyword>
<dbReference type="KEGG" id="ehx:EMIHUDRAFT_211783"/>
<organism evidence="2 3">
    <name type="scientific">Emiliania huxleyi (strain CCMP1516)</name>
    <dbReference type="NCBI Taxonomy" id="280463"/>
    <lineage>
        <taxon>Eukaryota</taxon>
        <taxon>Haptista</taxon>
        <taxon>Haptophyta</taxon>
        <taxon>Prymnesiophyceae</taxon>
        <taxon>Isochrysidales</taxon>
        <taxon>Noelaerhabdaceae</taxon>
        <taxon>Emiliania</taxon>
    </lineage>
</organism>
<feature type="compositionally biased region" description="Low complexity" evidence="1">
    <location>
        <begin position="30"/>
        <end position="40"/>
    </location>
</feature>
<reference evidence="3" key="1">
    <citation type="journal article" date="2013" name="Nature">
        <title>Pan genome of the phytoplankton Emiliania underpins its global distribution.</title>
        <authorList>
            <person name="Read B.A."/>
            <person name="Kegel J."/>
            <person name="Klute M.J."/>
            <person name="Kuo A."/>
            <person name="Lefebvre S.C."/>
            <person name="Maumus F."/>
            <person name="Mayer C."/>
            <person name="Miller J."/>
            <person name="Monier A."/>
            <person name="Salamov A."/>
            <person name="Young J."/>
            <person name="Aguilar M."/>
            <person name="Claverie J.M."/>
            <person name="Frickenhaus S."/>
            <person name="Gonzalez K."/>
            <person name="Herman E.K."/>
            <person name="Lin Y.C."/>
            <person name="Napier J."/>
            <person name="Ogata H."/>
            <person name="Sarno A.F."/>
            <person name="Shmutz J."/>
            <person name="Schroeder D."/>
            <person name="de Vargas C."/>
            <person name="Verret F."/>
            <person name="von Dassow P."/>
            <person name="Valentin K."/>
            <person name="Van de Peer Y."/>
            <person name="Wheeler G."/>
            <person name="Dacks J.B."/>
            <person name="Delwiche C.F."/>
            <person name="Dyhrman S.T."/>
            <person name="Glockner G."/>
            <person name="John U."/>
            <person name="Richards T."/>
            <person name="Worden A.Z."/>
            <person name="Zhang X."/>
            <person name="Grigoriev I.V."/>
            <person name="Allen A.E."/>
            <person name="Bidle K."/>
            <person name="Borodovsky M."/>
            <person name="Bowler C."/>
            <person name="Brownlee C."/>
            <person name="Cock J.M."/>
            <person name="Elias M."/>
            <person name="Gladyshev V.N."/>
            <person name="Groth M."/>
            <person name="Guda C."/>
            <person name="Hadaegh A."/>
            <person name="Iglesias-Rodriguez M.D."/>
            <person name="Jenkins J."/>
            <person name="Jones B.M."/>
            <person name="Lawson T."/>
            <person name="Leese F."/>
            <person name="Lindquist E."/>
            <person name="Lobanov A."/>
            <person name="Lomsadze A."/>
            <person name="Malik S.B."/>
            <person name="Marsh M.E."/>
            <person name="Mackinder L."/>
            <person name="Mock T."/>
            <person name="Mueller-Roeber B."/>
            <person name="Pagarete A."/>
            <person name="Parker M."/>
            <person name="Probert I."/>
            <person name="Quesneville H."/>
            <person name="Raines C."/>
            <person name="Rensing S.A."/>
            <person name="Riano-Pachon D.M."/>
            <person name="Richier S."/>
            <person name="Rokitta S."/>
            <person name="Shiraiwa Y."/>
            <person name="Soanes D.M."/>
            <person name="van der Giezen M."/>
            <person name="Wahlund T.M."/>
            <person name="Williams B."/>
            <person name="Wilson W."/>
            <person name="Wolfe G."/>
            <person name="Wurch L.L."/>
        </authorList>
    </citation>
    <scope>NUCLEOTIDE SEQUENCE</scope>
</reference>
<protein>
    <submittedName>
        <fullName evidence="2">Uncharacterized protein</fullName>
    </submittedName>
</protein>
<dbReference type="HOGENOM" id="CLU_2019557_0_0_1"/>
<sequence length="123" mass="13310">MMRASLKCSIARDPMLAAAVPRAGMKRETSSVSVDDSGSGADRGQTWCSLPSMERRRVMGMCATPCQLKCLPGYPAYALPIQGYHLDPSTGACAPWHEGLKAQTQLFTLGMKARETVTESESR</sequence>
<dbReference type="Proteomes" id="UP000013827">
    <property type="component" value="Unassembled WGS sequence"/>
</dbReference>
<name>A0A0D3ISY1_EMIH1</name>
<evidence type="ECO:0000313" key="2">
    <source>
        <dbReference type="EnsemblProtists" id="EOD14366"/>
    </source>
</evidence>
<feature type="region of interest" description="Disordered" evidence="1">
    <location>
        <begin position="26"/>
        <end position="46"/>
    </location>
</feature>